<feature type="domain" description="HTH gntR-type" evidence="4">
    <location>
        <begin position="11"/>
        <end position="79"/>
    </location>
</feature>
<proteinExistence type="predicted"/>
<dbReference type="InterPro" id="IPR036390">
    <property type="entry name" value="WH_DNA-bd_sf"/>
</dbReference>
<dbReference type="InterPro" id="IPR028978">
    <property type="entry name" value="Chorismate_lyase_/UTRA_dom_sf"/>
</dbReference>
<protein>
    <submittedName>
        <fullName evidence="5">GntR family transcriptional regulator</fullName>
    </submittedName>
</protein>
<keyword evidence="1" id="KW-0805">Transcription regulation</keyword>
<dbReference type="SMART" id="SM00345">
    <property type="entry name" value="HTH_GNTR"/>
    <property type="match status" value="1"/>
</dbReference>
<sequence>MKPLLDPSHSLPLYHQLIHILKSKIAGGEWPVGSLIPTETELIRTYGVSRTTVREAVLSLANEGLLVKRRGKGTMVTSAKVEERLGNLTGFAEELLERGMRHSAKLISAQFKPSRFYELSKLELPDLALVFIVDRVRFAEGEPIAFERSCWPEAIGKLLAGEDLNKIAFYSVLEEKHGVVLKEASETIHAVNATSYEAELLGVSPGAALLERRRVSRDADGRSVEYTKTKYRSDRYAYKMQLDRTRLKG</sequence>
<evidence type="ECO:0000313" key="5">
    <source>
        <dbReference type="EMBL" id="MFC4597568.1"/>
    </source>
</evidence>
<dbReference type="Pfam" id="PF07702">
    <property type="entry name" value="UTRA"/>
    <property type="match status" value="1"/>
</dbReference>
<dbReference type="SUPFAM" id="SSF64288">
    <property type="entry name" value="Chorismate lyase-like"/>
    <property type="match status" value="1"/>
</dbReference>
<dbReference type="InterPro" id="IPR036388">
    <property type="entry name" value="WH-like_DNA-bd_sf"/>
</dbReference>
<comment type="caution">
    <text evidence="5">The sequence shown here is derived from an EMBL/GenBank/DDBJ whole genome shotgun (WGS) entry which is preliminary data.</text>
</comment>
<dbReference type="Gene3D" id="1.10.10.10">
    <property type="entry name" value="Winged helix-like DNA-binding domain superfamily/Winged helix DNA-binding domain"/>
    <property type="match status" value="1"/>
</dbReference>
<accession>A0ABV9F8M9</accession>
<name>A0ABV9F8M9_9BACL</name>
<evidence type="ECO:0000259" key="4">
    <source>
        <dbReference type="PROSITE" id="PS50949"/>
    </source>
</evidence>
<organism evidence="5 6">
    <name type="scientific">Cohnella hongkongensis</name>
    <dbReference type="NCBI Taxonomy" id="178337"/>
    <lineage>
        <taxon>Bacteria</taxon>
        <taxon>Bacillati</taxon>
        <taxon>Bacillota</taxon>
        <taxon>Bacilli</taxon>
        <taxon>Bacillales</taxon>
        <taxon>Paenibacillaceae</taxon>
        <taxon>Cohnella</taxon>
    </lineage>
</organism>
<dbReference type="Gene3D" id="3.40.1410.10">
    <property type="entry name" value="Chorismate lyase-like"/>
    <property type="match status" value="1"/>
</dbReference>
<dbReference type="InterPro" id="IPR011663">
    <property type="entry name" value="UTRA"/>
</dbReference>
<dbReference type="PANTHER" id="PTHR44846">
    <property type="entry name" value="MANNOSYL-D-GLYCERATE TRANSPORT/METABOLISM SYSTEM REPRESSOR MNGR-RELATED"/>
    <property type="match status" value="1"/>
</dbReference>
<evidence type="ECO:0000313" key="6">
    <source>
        <dbReference type="Proteomes" id="UP001596028"/>
    </source>
</evidence>
<dbReference type="CDD" id="cd07377">
    <property type="entry name" value="WHTH_GntR"/>
    <property type="match status" value="1"/>
</dbReference>
<reference evidence="6" key="1">
    <citation type="journal article" date="2019" name="Int. J. Syst. Evol. Microbiol.">
        <title>The Global Catalogue of Microorganisms (GCM) 10K type strain sequencing project: providing services to taxonomists for standard genome sequencing and annotation.</title>
        <authorList>
            <consortium name="The Broad Institute Genomics Platform"/>
            <consortium name="The Broad Institute Genome Sequencing Center for Infectious Disease"/>
            <person name="Wu L."/>
            <person name="Ma J."/>
        </authorList>
    </citation>
    <scope>NUCLEOTIDE SEQUENCE [LARGE SCALE GENOMIC DNA]</scope>
    <source>
        <strain evidence="6">CCUG 49571</strain>
    </source>
</reference>
<dbReference type="PANTHER" id="PTHR44846:SF1">
    <property type="entry name" value="MANNOSYL-D-GLYCERATE TRANSPORT_METABOLISM SYSTEM REPRESSOR MNGR-RELATED"/>
    <property type="match status" value="1"/>
</dbReference>
<dbReference type="RefSeq" id="WP_378092896.1">
    <property type="nucleotide sequence ID" value="NZ_JBHSEP010000002.1"/>
</dbReference>
<dbReference type="Pfam" id="PF00392">
    <property type="entry name" value="GntR"/>
    <property type="match status" value="1"/>
</dbReference>
<dbReference type="PROSITE" id="PS50949">
    <property type="entry name" value="HTH_GNTR"/>
    <property type="match status" value="1"/>
</dbReference>
<dbReference type="InterPro" id="IPR050679">
    <property type="entry name" value="Bact_HTH_transcr_reg"/>
</dbReference>
<dbReference type="Proteomes" id="UP001596028">
    <property type="component" value="Unassembled WGS sequence"/>
</dbReference>
<gene>
    <name evidence="5" type="ORF">ACFO3S_04910</name>
</gene>
<dbReference type="PRINTS" id="PR00035">
    <property type="entry name" value="HTHGNTR"/>
</dbReference>
<keyword evidence="2" id="KW-0238">DNA-binding</keyword>
<dbReference type="InterPro" id="IPR000524">
    <property type="entry name" value="Tscrpt_reg_HTH_GntR"/>
</dbReference>
<keyword evidence="6" id="KW-1185">Reference proteome</keyword>
<evidence type="ECO:0000256" key="2">
    <source>
        <dbReference type="ARBA" id="ARBA00023125"/>
    </source>
</evidence>
<dbReference type="SMART" id="SM00866">
    <property type="entry name" value="UTRA"/>
    <property type="match status" value="1"/>
</dbReference>
<keyword evidence="3" id="KW-0804">Transcription</keyword>
<evidence type="ECO:0000256" key="3">
    <source>
        <dbReference type="ARBA" id="ARBA00023163"/>
    </source>
</evidence>
<dbReference type="SUPFAM" id="SSF46785">
    <property type="entry name" value="Winged helix' DNA-binding domain"/>
    <property type="match status" value="1"/>
</dbReference>
<evidence type="ECO:0000256" key="1">
    <source>
        <dbReference type="ARBA" id="ARBA00023015"/>
    </source>
</evidence>
<dbReference type="EMBL" id="JBHSEP010000002">
    <property type="protein sequence ID" value="MFC4597568.1"/>
    <property type="molecule type" value="Genomic_DNA"/>
</dbReference>